<feature type="domain" description="Pili assembly chaperone C-terminal" evidence="9">
    <location>
        <begin position="204"/>
        <end position="260"/>
    </location>
</feature>
<dbReference type="InterPro" id="IPR001829">
    <property type="entry name" value="Pili_assmbl_chaperone_bac"/>
</dbReference>
<dbReference type="PANTHER" id="PTHR30251">
    <property type="entry name" value="PILUS ASSEMBLY CHAPERONE"/>
    <property type="match status" value="1"/>
</dbReference>
<dbReference type="Pfam" id="PF00345">
    <property type="entry name" value="PapD_N"/>
    <property type="match status" value="1"/>
</dbReference>
<keyword evidence="7" id="KW-0472">Membrane</keyword>
<name>A0A7T8EFP8_9GAMM</name>
<keyword evidence="4" id="KW-0574">Periplasm</keyword>
<evidence type="ECO:0000313" key="10">
    <source>
        <dbReference type="EMBL" id="QQO85497.1"/>
    </source>
</evidence>
<feature type="domain" description="Pili assembly chaperone N-terminal" evidence="8">
    <location>
        <begin position="57"/>
        <end position="182"/>
    </location>
</feature>
<dbReference type="InterPro" id="IPR016147">
    <property type="entry name" value="Pili_assmbl_chaperone_N"/>
</dbReference>
<protein>
    <submittedName>
        <fullName evidence="10">Molecular chaperone</fullName>
    </submittedName>
</protein>
<evidence type="ECO:0000256" key="5">
    <source>
        <dbReference type="ARBA" id="ARBA00023186"/>
    </source>
</evidence>
<evidence type="ECO:0000256" key="7">
    <source>
        <dbReference type="SAM" id="Phobius"/>
    </source>
</evidence>
<proteinExistence type="inferred from homology"/>
<keyword evidence="7" id="KW-1133">Transmembrane helix</keyword>
<dbReference type="InterPro" id="IPR013783">
    <property type="entry name" value="Ig-like_fold"/>
</dbReference>
<keyword evidence="3" id="KW-0732">Signal</keyword>
<comment type="subcellular location">
    <subcellularLocation>
        <location evidence="1 6">Periplasm</location>
    </subcellularLocation>
</comment>
<dbReference type="SUPFAM" id="SSF49354">
    <property type="entry name" value="PapD-like"/>
    <property type="match status" value="1"/>
</dbReference>
<dbReference type="GO" id="GO:0030288">
    <property type="term" value="C:outer membrane-bounded periplasmic space"/>
    <property type="evidence" value="ECO:0007669"/>
    <property type="project" value="InterPro"/>
</dbReference>
<gene>
    <name evidence="10" type="ORF">D7032_20830</name>
</gene>
<keyword evidence="5 6" id="KW-0143">Chaperone</keyword>
<keyword evidence="7" id="KW-0812">Transmembrane</keyword>
<dbReference type="GO" id="GO:0071555">
    <property type="term" value="P:cell wall organization"/>
    <property type="evidence" value="ECO:0007669"/>
    <property type="project" value="InterPro"/>
</dbReference>
<evidence type="ECO:0000259" key="8">
    <source>
        <dbReference type="Pfam" id="PF00345"/>
    </source>
</evidence>
<dbReference type="PRINTS" id="PR00969">
    <property type="entry name" value="CHAPERONPILI"/>
</dbReference>
<dbReference type="InterPro" id="IPR016148">
    <property type="entry name" value="Pili_assmbl_chaperone_C"/>
</dbReference>
<evidence type="ECO:0000256" key="6">
    <source>
        <dbReference type="RuleBase" id="RU003918"/>
    </source>
</evidence>
<dbReference type="Gene3D" id="2.60.40.10">
    <property type="entry name" value="Immunoglobulins"/>
    <property type="match status" value="2"/>
</dbReference>
<evidence type="ECO:0000256" key="1">
    <source>
        <dbReference type="ARBA" id="ARBA00004418"/>
    </source>
</evidence>
<evidence type="ECO:0000256" key="3">
    <source>
        <dbReference type="ARBA" id="ARBA00022729"/>
    </source>
</evidence>
<dbReference type="InterPro" id="IPR036316">
    <property type="entry name" value="Pili_assmbl_chap_C_dom_sf"/>
</dbReference>
<dbReference type="InterPro" id="IPR050643">
    <property type="entry name" value="Periplasmic_pilus_chap"/>
</dbReference>
<dbReference type="InterPro" id="IPR018046">
    <property type="entry name" value="Pili_assmbl_chaperone_CS"/>
</dbReference>
<dbReference type="AlphaFoldDB" id="A0A7T8EFP8"/>
<dbReference type="Pfam" id="PF02753">
    <property type="entry name" value="PapD_C"/>
    <property type="match status" value="1"/>
</dbReference>
<dbReference type="InterPro" id="IPR008962">
    <property type="entry name" value="PapD-like_sf"/>
</dbReference>
<evidence type="ECO:0000256" key="2">
    <source>
        <dbReference type="ARBA" id="ARBA00007399"/>
    </source>
</evidence>
<sequence length="268" mass="30694">MVLFLTNIWKFIMCISLLWMRIRHLRLGKCMQLLKYLFGFNSLGWLIFCVPQLAWGGVTAEVSRVVYEAAKPEQSLQLANLNDYPVLVQLWIDDGNPGSTPDKATYAPVISLPAIFNLAAGEQRSIRLVRVREDLPEDRESLYWLNIYEVPPKPLRQGSSAEQLVLLTMRTQMKLFFRPESLSAKAANMIESIKLDWREGKLQINNQGPFFLTITRIEFDNLTPPLQPQMLAPFSSESLELPIKPLAQSASIYYLDDYGVEQLWKVAL</sequence>
<reference evidence="10" key="1">
    <citation type="submission" date="2018-09" db="EMBL/GenBank/DDBJ databases">
        <title>Genome sequencing and analysis.</title>
        <authorList>
            <person name="Huang Y.-T."/>
        </authorList>
    </citation>
    <scope>NUCLEOTIDE SEQUENCE</scope>
    <source>
        <strain evidence="10">HIDE</strain>
    </source>
</reference>
<evidence type="ECO:0000259" key="9">
    <source>
        <dbReference type="Pfam" id="PF02753"/>
    </source>
</evidence>
<dbReference type="EMBL" id="CP032664">
    <property type="protein sequence ID" value="QQO85497.1"/>
    <property type="molecule type" value="Genomic_DNA"/>
</dbReference>
<organism evidence="10">
    <name type="scientific">Shewanella algae</name>
    <dbReference type="NCBI Taxonomy" id="38313"/>
    <lineage>
        <taxon>Bacteria</taxon>
        <taxon>Pseudomonadati</taxon>
        <taxon>Pseudomonadota</taxon>
        <taxon>Gammaproteobacteria</taxon>
        <taxon>Alteromonadales</taxon>
        <taxon>Shewanellaceae</taxon>
        <taxon>Shewanella</taxon>
    </lineage>
</organism>
<dbReference type="PANTHER" id="PTHR30251:SF7">
    <property type="entry name" value="FIMBRIAE CHAPARONE"/>
    <property type="match status" value="1"/>
</dbReference>
<dbReference type="PROSITE" id="PS00635">
    <property type="entry name" value="PILI_CHAPERONE"/>
    <property type="match status" value="1"/>
</dbReference>
<dbReference type="SUPFAM" id="SSF49584">
    <property type="entry name" value="Periplasmic chaperone C-domain"/>
    <property type="match status" value="1"/>
</dbReference>
<evidence type="ECO:0000256" key="4">
    <source>
        <dbReference type="ARBA" id="ARBA00022764"/>
    </source>
</evidence>
<comment type="similarity">
    <text evidence="2 6">Belongs to the periplasmic pilus chaperone family.</text>
</comment>
<feature type="transmembrane region" description="Helical" evidence="7">
    <location>
        <begin position="34"/>
        <end position="55"/>
    </location>
</feature>
<accession>A0A7T8EFP8</accession>